<comment type="caution">
    <text evidence="1">The sequence shown here is derived from an EMBL/GenBank/DDBJ whole genome shotgun (WGS) entry which is preliminary data.</text>
</comment>
<evidence type="ECO:0000313" key="2">
    <source>
        <dbReference type="Proteomes" id="UP000765509"/>
    </source>
</evidence>
<gene>
    <name evidence="1" type="ORF">O181_093629</name>
</gene>
<dbReference type="OrthoDB" id="2507294at2759"/>
<protein>
    <submittedName>
        <fullName evidence="1">Uncharacterized protein</fullName>
    </submittedName>
</protein>
<dbReference type="CDD" id="cd14279">
    <property type="entry name" value="CUE"/>
    <property type="match status" value="1"/>
</dbReference>
<reference evidence="1" key="1">
    <citation type="submission" date="2021-03" db="EMBL/GenBank/DDBJ databases">
        <title>Draft genome sequence of rust myrtle Austropuccinia psidii MF-1, a brazilian biotype.</title>
        <authorList>
            <person name="Quecine M.C."/>
            <person name="Pachon D.M.R."/>
            <person name="Bonatelli M.L."/>
            <person name="Correr F.H."/>
            <person name="Franceschini L.M."/>
            <person name="Leite T.F."/>
            <person name="Margarido G.R.A."/>
            <person name="Almeida C.A."/>
            <person name="Ferrarezi J.A."/>
            <person name="Labate C.A."/>
        </authorList>
    </citation>
    <scope>NUCLEOTIDE SEQUENCE</scope>
    <source>
        <strain evidence="1">MF-1</strain>
    </source>
</reference>
<organism evidence="1 2">
    <name type="scientific">Austropuccinia psidii MF-1</name>
    <dbReference type="NCBI Taxonomy" id="1389203"/>
    <lineage>
        <taxon>Eukaryota</taxon>
        <taxon>Fungi</taxon>
        <taxon>Dikarya</taxon>
        <taxon>Basidiomycota</taxon>
        <taxon>Pucciniomycotina</taxon>
        <taxon>Pucciniomycetes</taxon>
        <taxon>Pucciniales</taxon>
        <taxon>Sphaerophragmiaceae</taxon>
        <taxon>Austropuccinia</taxon>
    </lineage>
</organism>
<dbReference type="EMBL" id="AVOT02060437">
    <property type="protein sequence ID" value="MBW0553914.1"/>
    <property type="molecule type" value="Genomic_DNA"/>
</dbReference>
<sequence>MTSTWTWKLDLVETQIIKKWANNSWRFKVKTAFESAKFNSDKDKALPWFCQQKYRLTALYPDMSEFMIHRKILRQCGGDIDHAVKSRTTESSSAEDIINILEVVTTRTKIGSRRVNLQIRFNTPWKVSQGLLWKQEGLALRNQELTWRAPKDDKKYYGIYFLSRNKRKDKYAKDNKE</sequence>
<dbReference type="Proteomes" id="UP000765509">
    <property type="component" value="Unassembled WGS sequence"/>
</dbReference>
<dbReference type="AlphaFoldDB" id="A0A9Q3J1U4"/>
<keyword evidence="2" id="KW-1185">Reference proteome</keyword>
<accession>A0A9Q3J1U4</accession>
<name>A0A9Q3J1U4_9BASI</name>
<evidence type="ECO:0000313" key="1">
    <source>
        <dbReference type="EMBL" id="MBW0553914.1"/>
    </source>
</evidence>
<proteinExistence type="predicted"/>